<dbReference type="OrthoDB" id="1691999at2759"/>
<keyword evidence="3" id="KW-1185">Reference proteome</keyword>
<evidence type="ECO:0000256" key="1">
    <source>
        <dbReference type="SAM" id="MobiDB-lite"/>
    </source>
</evidence>
<reference evidence="3" key="1">
    <citation type="journal article" date="2016" name="Nat. Biotechnol.">
        <title>Sequencing wild and cultivated cassava and related species reveals extensive interspecific hybridization and genetic diversity.</title>
        <authorList>
            <person name="Bredeson J.V."/>
            <person name="Lyons J.B."/>
            <person name="Prochnik S.E."/>
            <person name="Wu G.A."/>
            <person name="Ha C.M."/>
            <person name="Edsinger-Gonzales E."/>
            <person name="Grimwood J."/>
            <person name="Schmutz J."/>
            <person name="Rabbi I.Y."/>
            <person name="Egesi C."/>
            <person name="Nauluvula P."/>
            <person name="Lebot V."/>
            <person name="Ndunguru J."/>
            <person name="Mkamilo G."/>
            <person name="Bart R.S."/>
            <person name="Setter T.L."/>
            <person name="Gleadow R.M."/>
            <person name="Kulakow P."/>
            <person name="Ferguson M.E."/>
            <person name="Rounsley S."/>
            <person name="Rokhsar D.S."/>
        </authorList>
    </citation>
    <scope>NUCLEOTIDE SEQUENCE [LARGE SCALE GENOMIC DNA]</scope>
    <source>
        <strain evidence="3">cv. AM560-2</strain>
    </source>
</reference>
<protein>
    <submittedName>
        <fullName evidence="2">Uncharacterized protein</fullName>
    </submittedName>
</protein>
<evidence type="ECO:0000313" key="2">
    <source>
        <dbReference type="EMBL" id="OAY59335.1"/>
    </source>
</evidence>
<comment type="caution">
    <text evidence="2">The sequence shown here is derived from an EMBL/GenBank/DDBJ whole genome shotgun (WGS) entry which is preliminary data.</text>
</comment>
<dbReference type="OMA" id="GFEMSFH"/>
<gene>
    <name evidence="2" type="ORF">MANES_01G024800v8</name>
</gene>
<feature type="compositionally biased region" description="Low complexity" evidence="1">
    <location>
        <begin position="89"/>
        <end position="98"/>
    </location>
</feature>
<dbReference type="Gramene" id="Manes.01G024800.1.v8.1">
    <property type="protein sequence ID" value="Manes.01G024800.1.v8.1.CDS.1"/>
    <property type="gene ID" value="Manes.01G024800.v8.1"/>
</dbReference>
<feature type="region of interest" description="Disordered" evidence="1">
    <location>
        <begin position="42"/>
        <end position="75"/>
    </location>
</feature>
<proteinExistence type="predicted"/>
<dbReference type="AlphaFoldDB" id="A0A2C9WIJ6"/>
<dbReference type="EMBL" id="CM004387">
    <property type="protein sequence ID" value="OAY59335.1"/>
    <property type="molecule type" value="Genomic_DNA"/>
</dbReference>
<sequence length="110" mass="12270">MEDSGVDFPGFQTCIHKDELEYRKPLSRLQRRAPCPLQIKPTAFVEKHGEPQANAESSSSSSLPSRPTMAAPSFNSFYHGKDPIPLLSPLVSPSLLQPANVRERNPAKWR</sequence>
<dbReference type="Proteomes" id="UP000091857">
    <property type="component" value="Chromosome 1"/>
</dbReference>
<evidence type="ECO:0000313" key="3">
    <source>
        <dbReference type="Proteomes" id="UP000091857"/>
    </source>
</evidence>
<accession>A0A2C9WIJ6</accession>
<feature type="region of interest" description="Disordered" evidence="1">
    <location>
        <begin position="89"/>
        <end position="110"/>
    </location>
</feature>
<organism evidence="2 3">
    <name type="scientific">Manihot esculenta</name>
    <name type="common">Cassava</name>
    <name type="synonym">Jatropha manihot</name>
    <dbReference type="NCBI Taxonomy" id="3983"/>
    <lineage>
        <taxon>Eukaryota</taxon>
        <taxon>Viridiplantae</taxon>
        <taxon>Streptophyta</taxon>
        <taxon>Embryophyta</taxon>
        <taxon>Tracheophyta</taxon>
        <taxon>Spermatophyta</taxon>
        <taxon>Magnoliopsida</taxon>
        <taxon>eudicotyledons</taxon>
        <taxon>Gunneridae</taxon>
        <taxon>Pentapetalae</taxon>
        <taxon>rosids</taxon>
        <taxon>fabids</taxon>
        <taxon>Malpighiales</taxon>
        <taxon>Euphorbiaceae</taxon>
        <taxon>Crotonoideae</taxon>
        <taxon>Manihoteae</taxon>
        <taxon>Manihot</taxon>
    </lineage>
</organism>
<name>A0A2C9WIJ6_MANES</name>
<feature type="compositionally biased region" description="Basic and acidic residues" evidence="1">
    <location>
        <begin position="101"/>
        <end position="110"/>
    </location>
</feature>